<dbReference type="RefSeq" id="WP_137811685.1">
    <property type="nucleotide sequence ID" value="NZ_BJFL01000001.1"/>
</dbReference>
<organism evidence="1 2">
    <name type="scientific">Gandjariella thermophila</name>
    <dbReference type="NCBI Taxonomy" id="1931992"/>
    <lineage>
        <taxon>Bacteria</taxon>
        <taxon>Bacillati</taxon>
        <taxon>Actinomycetota</taxon>
        <taxon>Actinomycetes</taxon>
        <taxon>Pseudonocardiales</taxon>
        <taxon>Pseudonocardiaceae</taxon>
        <taxon>Gandjariella</taxon>
    </lineage>
</organism>
<evidence type="ECO:0008006" key="3">
    <source>
        <dbReference type="Google" id="ProtNLM"/>
    </source>
</evidence>
<accession>A0A4D4J1D8</accession>
<reference evidence="2" key="1">
    <citation type="submission" date="2019-04" db="EMBL/GenBank/DDBJ databases">
        <title>Draft genome sequence of Pseudonocardiaceae bacterium SL3-2-4.</title>
        <authorList>
            <person name="Ningsih F."/>
            <person name="Yokota A."/>
            <person name="Sakai Y."/>
            <person name="Nanatani K."/>
            <person name="Yabe S."/>
            <person name="Oetari A."/>
            <person name="Sjamsuridzal W."/>
        </authorList>
    </citation>
    <scope>NUCLEOTIDE SEQUENCE [LARGE SCALE GENOMIC DNA]</scope>
    <source>
        <strain evidence="2">SL3-2-4</strain>
    </source>
</reference>
<dbReference type="Proteomes" id="UP000298860">
    <property type="component" value="Unassembled WGS sequence"/>
</dbReference>
<dbReference type="EMBL" id="BJFL01000001">
    <property type="protein sequence ID" value="GDY28459.1"/>
    <property type="molecule type" value="Genomic_DNA"/>
</dbReference>
<sequence>MTTGYDPRTDDNRAATASDRDLWLRLRAVLVDSPAMTVAPESGGAEAPRETDRVCVPRTVRQIDRLADKVSLALLPPWEPVYPGTAPAVARWLVGVCRSFVQNWSCHPAPTGARLREFHRDVACLVSILDGVVSTAPRAGPAAAGTDQAAER</sequence>
<proteinExistence type="predicted"/>
<evidence type="ECO:0000313" key="2">
    <source>
        <dbReference type="Proteomes" id="UP000298860"/>
    </source>
</evidence>
<keyword evidence="2" id="KW-1185">Reference proteome</keyword>
<comment type="caution">
    <text evidence="1">The sequence shown here is derived from an EMBL/GenBank/DDBJ whole genome shotgun (WGS) entry which is preliminary data.</text>
</comment>
<dbReference type="AlphaFoldDB" id="A0A4D4J1D8"/>
<gene>
    <name evidence="1" type="ORF">GTS_00920</name>
</gene>
<name>A0A4D4J1D8_9PSEU</name>
<evidence type="ECO:0000313" key="1">
    <source>
        <dbReference type="EMBL" id="GDY28459.1"/>
    </source>
</evidence>
<protein>
    <recommendedName>
        <fullName evidence="3">SAV-6107-like HEPN domain-containing protein</fullName>
    </recommendedName>
</protein>